<dbReference type="EMBL" id="CP059736">
    <property type="protein sequence ID" value="WDE02646.1"/>
    <property type="molecule type" value="Genomic_DNA"/>
</dbReference>
<feature type="transmembrane region" description="Helical" evidence="1">
    <location>
        <begin position="152"/>
        <end position="171"/>
    </location>
</feature>
<dbReference type="Pfam" id="PF00672">
    <property type="entry name" value="HAMP"/>
    <property type="match status" value="1"/>
</dbReference>
<feature type="domain" description="GGDEF" evidence="4">
    <location>
        <begin position="263"/>
        <end position="394"/>
    </location>
</feature>
<dbReference type="InterPro" id="IPR003660">
    <property type="entry name" value="HAMP_dom"/>
</dbReference>
<dbReference type="PROSITE" id="PS50887">
    <property type="entry name" value="GGDEF"/>
    <property type="match status" value="1"/>
</dbReference>
<evidence type="ECO:0000313" key="6">
    <source>
        <dbReference type="Proteomes" id="UP000032568"/>
    </source>
</evidence>
<dbReference type="InterPro" id="IPR042461">
    <property type="entry name" value="LapD_MoxY_peri_C"/>
</dbReference>
<feature type="transmembrane region" description="Helical" evidence="1">
    <location>
        <begin position="7"/>
        <end position="27"/>
    </location>
</feature>
<dbReference type="Gene3D" id="3.30.110.200">
    <property type="match status" value="1"/>
</dbReference>
<dbReference type="InterPro" id="IPR001633">
    <property type="entry name" value="EAL_dom"/>
</dbReference>
<keyword evidence="6" id="KW-1185">Reference proteome</keyword>
<dbReference type="GO" id="GO:0016020">
    <property type="term" value="C:membrane"/>
    <property type="evidence" value="ECO:0007669"/>
    <property type="project" value="InterPro"/>
</dbReference>
<dbReference type="PROSITE" id="PS50883">
    <property type="entry name" value="EAL"/>
    <property type="match status" value="1"/>
</dbReference>
<dbReference type="Gene3D" id="3.30.70.270">
    <property type="match status" value="1"/>
</dbReference>
<dbReference type="Pfam" id="PF00563">
    <property type="entry name" value="EAL"/>
    <property type="match status" value="1"/>
</dbReference>
<dbReference type="SUPFAM" id="SSF55073">
    <property type="entry name" value="Nucleotide cyclase"/>
    <property type="match status" value="1"/>
</dbReference>
<feature type="domain" description="EAL" evidence="2">
    <location>
        <begin position="403"/>
        <end position="648"/>
    </location>
</feature>
<dbReference type="SUPFAM" id="SSF141868">
    <property type="entry name" value="EAL domain-like"/>
    <property type="match status" value="1"/>
</dbReference>
<dbReference type="Gene3D" id="6.20.270.20">
    <property type="entry name" value="LapD/MoxY periplasmic domain"/>
    <property type="match status" value="1"/>
</dbReference>
<dbReference type="InterPro" id="IPR043128">
    <property type="entry name" value="Rev_trsase/Diguanyl_cyclase"/>
</dbReference>
<gene>
    <name evidence="5" type="ORF">SG35_030040</name>
</gene>
<keyword evidence="1" id="KW-1133">Transmembrane helix</keyword>
<dbReference type="Gene3D" id="6.10.340.10">
    <property type="match status" value="1"/>
</dbReference>
<evidence type="ECO:0000259" key="3">
    <source>
        <dbReference type="PROSITE" id="PS50885"/>
    </source>
</evidence>
<reference evidence="5 6" key="1">
    <citation type="journal article" date="2015" name="Genome Announc.">
        <title>Draft Genome Sequences of Marine Isolates of Thalassomonas viridans and Thalassomonas actiniarum.</title>
        <authorList>
            <person name="Olonade I."/>
            <person name="van Zyl L.J."/>
            <person name="Trindade M."/>
        </authorList>
    </citation>
    <scope>NUCLEOTIDE SEQUENCE [LARGE SCALE GENOMIC DNA]</scope>
    <source>
        <strain evidence="5 6">A5K-106</strain>
    </source>
</reference>
<dbReference type="AlphaFoldDB" id="A0AAE9YWU2"/>
<dbReference type="GO" id="GO:0007165">
    <property type="term" value="P:signal transduction"/>
    <property type="evidence" value="ECO:0007669"/>
    <property type="project" value="InterPro"/>
</dbReference>
<keyword evidence="1" id="KW-0812">Transmembrane</keyword>
<sequence length="648" mass="73975">MTLFKEINSLLFGLFLLVMTSLVYFQFTQARDFMSQQMESDLNNTMTSLGLMLKPHLETGDIASAETLVNVIFEGGFYQKVTLKWLVDNKEQTWSNPVVIKGVPQWFIDLELFEVQKKERLITSGWMQLATLEIEGHPALGYRELWQVMNDTLMILSLMFILCILIVRVRLNRILKPLHQIARQAKTIAQCKFGQDIDVPKTRELKDVVNAINAMSGQLKHVFSTLDGEIDALKADKLLDRVAGLPNRQYLSAQMHNWLNEPGYGGLILAKFDCLEEVYAKYGYQGRDEIIKALAGRMRLELPEITDSIIARIANTEFAFLLTRAERHQMELYLQTLIRLINQEISKAGCPPNSQFALGVSQRVANMTVADLMSQSDNALQQARRDNKVSQWLDTGQMQKYSREQWRTKLLEAINNRQFSFQWQAISGVNRQEIIQREIYCRLTIDGQAVRAFEFMPFVELLALGSQLDRCLLESIEQQKLLKSTDQPVAINLTHDSLLDADFVLWLSRFLKKSPDVGQMLFEIPESAVLAAFGRCRYLAETVRSVGAKVGIDQCGRQLGSLDYLQKLQPDYIKLDQSFVFYEKSNQSLELCRALINVARGLNIKVIITGIEDQLQLEHFACLKADGYQGYISTPEDVLPLTEEDKVL</sequence>
<dbReference type="Proteomes" id="UP000032568">
    <property type="component" value="Chromosome pTact"/>
</dbReference>
<dbReference type="SMART" id="SM00052">
    <property type="entry name" value="EAL"/>
    <property type="match status" value="1"/>
</dbReference>
<dbReference type="CDD" id="cd06225">
    <property type="entry name" value="HAMP"/>
    <property type="match status" value="1"/>
</dbReference>
<dbReference type="SMART" id="SM00304">
    <property type="entry name" value="HAMP"/>
    <property type="match status" value="1"/>
</dbReference>
<proteinExistence type="predicted"/>
<dbReference type="PANTHER" id="PTHR33121:SF79">
    <property type="entry name" value="CYCLIC DI-GMP PHOSPHODIESTERASE PDED-RELATED"/>
    <property type="match status" value="1"/>
</dbReference>
<organism evidence="5 6">
    <name type="scientific">Thalassomonas actiniarum</name>
    <dbReference type="NCBI Taxonomy" id="485447"/>
    <lineage>
        <taxon>Bacteria</taxon>
        <taxon>Pseudomonadati</taxon>
        <taxon>Pseudomonadota</taxon>
        <taxon>Gammaproteobacteria</taxon>
        <taxon>Alteromonadales</taxon>
        <taxon>Colwelliaceae</taxon>
        <taxon>Thalassomonas</taxon>
    </lineage>
</organism>
<evidence type="ECO:0000313" key="5">
    <source>
        <dbReference type="EMBL" id="WDE02646.1"/>
    </source>
</evidence>
<dbReference type="InterPro" id="IPR050706">
    <property type="entry name" value="Cyclic-di-GMP_PDE-like"/>
</dbReference>
<dbReference type="SUPFAM" id="SSF158472">
    <property type="entry name" value="HAMP domain-like"/>
    <property type="match status" value="1"/>
</dbReference>
<dbReference type="RefSeq" id="WP_044835624.1">
    <property type="nucleotide sequence ID" value="NZ_CP059736.1"/>
</dbReference>
<dbReference type="Pfam" id="PF16448">
    <property type="entry name" value="LapD_MoxY_N"/>
    <property type="match status" value="1"/>
</dbReference>
<dbReference type="SMART" id="SM00267">
    <property type="entry name" value="GGDEF"/>
    <property type="match status" value="1"/>
</dbReference>
<dbReference type="InterPro" id="IPR000160">
    <property type="entry name" value="GGDEF_dom"/>
</dbReference>
<dbReference type="PROSITE" id="PS50885">
    <property type="entry name" value="HAMP"/>
    <property type="match status" value="1"/>
</dbReference>
<evidence type="ECO:0000256" key="1">
    <source>
        <dbReference type="SAM" id="Phobius"/>
    </source>
</evidence>
<dbReference type="InterPro" id="IPR032244">
    <property type="entry name" value="LapD_MoxY_N"/>
</dbReference>
<keyword evidence="1" id="KW-0472">Membrane</keyword>
<dbReference type="Pfam" id="PF00990">
    <property type="entry name" value="GGDEF"/>
    <property type="match status" value="1"/>
</dbReference>
<dbReference type="KEGG" id="tact:SG35_030040"/>
<dbReference type="PANTHER" id="PTHR33121">
    <property type="entry name" value="CYCLIC DI-GMP PHOSPHODIESTERASE PDEF"/>
    <property type="match status" value="1"/>
</dbReference>
<reference evidence="5 6" key="2">
    <citation type="journal article" date="2022" name="Mar. Drugs">
        <title>Bioassay-Guided Fractionation Leads to the Detection of Cholic Acid Generated by the Rare Thalassomonas sp.</title>
        <authorList>
            <person name="Pheiffer F."/>
            <person name="Schneider Y.K."/>
            <person name="Hansen E.H."/>
            <person name="Andersen J.H."/>
            <person name="Isaksson J."/>
            <person name="Busche T."/>
            <person name="R C."/>
            <person name="Kalinowski J."/>
            <person name="Zyl L.V."/>
            <person name="Trindade M."/>
        </authorList>
    </citation>
    <scope>NUCLEOTIDE SEQUENCE [LARGE SCALE GENOMIC DNA]</scope>
    <source>
        <strain evidence="5 6">A5K-106</strain>
    </source>
</reference>
<dbReference type="CDD" id="cd01948">
    <property type="entry name" value="EAL"/>
    <property type="match status" value="1"/>
</dbReference>
<dbReference type="InterPro" id="IPR035919">
    <property type="entry name" value="EAL_sf"/>
</dbReference>
<accession>A0AAE9YWU2</accession>
<evidence type="ECO:0000259" key="2">
    <source>
        <dbReference type="PROSITE" id="PS50883"/>
    </source>
</evidence>
<dbReference type="InterPro" id="IPR029787">
    <property type="entry name" value="Nucleotide_cyclase"/>
</dbReference>
<evidence type="ECO:0000259" key="4">
    <source>
        <dbReference type="PROSITE" id="PS50887"/>
    </source>
</evidence>
<feature type="domain" description="HAMP" evidence="3">
    <location>
        <begin position="172"/>
        <end position="224"/>
    </location>
</feature>
<protein>
    <submittedName>
        <fullName evidence="5">EAL domain-containing protein</fullName>
    </submittedName>
</protein>
<dbReference type="GO" id="GO:0071111">
    <property type="term" value="F:cyclic-guanylate-specific phosphodiesterase activity"/>
    <property type="evidence" value="ECO:0007669"/>
    <property type="project" value="InterPro"/>
</dbReference>
<dbReference type="Gene3D" id="3.20.20.450">
    <property type="entry name" value="EAL domain"/>
    <property type="match status" value="1"/>
</dbReference>
<name>A0AAE9YWU2_9GAMM</name>